<gene>
    <name evidence="1" type="ORF">BDD14_1615</name>
</gene>
<evidence type="ECO:0000313" key="2">
    <source>
        <dbReference type="Proteomes" id="UP000292958"/>
    </source>
</evidence>
<keyword evidence="2" id="KW-1185">Reference proteome</keyword>
<reference evidence="1 2" key="1">
    <citation type="submission" date="2019-02" db="EMBL/GenBank/DDBJ databases">
        <title>Genomic Encyclopedia of Archaeal and Bacterial Type Strains, Phase II (KMG-II): from individual species to whole genera.</title>
        <authorList>
            <person name="Goeker M."/>
        </authorList>
    </citation>
    <scope>NUCLEOTIDE SEQUENCE [LARGE SCALE GENOMIC DNA]</scope>
    <source>
        <strain evidence="1 2">DSM 18101</strain>
    </source>
</reference>
<name>A0A4V2G4C0_9BACT</name>
<organism evidence="1 2">
    <name type="scientific">Edaphobacter modestus</name>
    <dbReference type="NCBI Taxonomy" id="388466"/>
    <lineage>
        <taxon>Bacteria</taxon>
        <taxon>Pseudomonadati</taxon>
        <taxon>Acidobacteriota</taxon>
        <taxon>Terriglobia</taxon>
        <taxon>Terriglobales</taxon>
        <taxon>Acidobacteriaceae</taxon>
        <taxon>Edaphobacter</taxon>
    </lineage>
</organism>
<dbReference type="AlphaFoldDB" id="A0A4V2G4C0"/>
<sequence length="222" mass="25073">MGSETSVISLGDRKHEKRGFYEKVTSVKGWLFMRIRALYRWRRIEFRRQPLPEKVAALIYLDAAGPFAYYDRRHGDMVLDMLDVKKKINEMQSGEIQDLKRFTQDMLTSVSQLEKDLQKTTQQMAAMPSPPPPPPLSMAVAFGEKKYTEIHVPILAFFACPHNFGAAFKDNPTAKTAAVADAFAAGIPSAHVVRLEDADHYVFNSNEADVIPEVNAFLQKLP</sequence>
<dbReference type="RefSeq" id="WP_130418280.1">
    <property type="nucleotide sequence ID" value="NZ_SHKW01000001.1"/>
</dbReference>
<dbReference type="SUPFAM" id="SSF53474">
    <property type="entry name" value="alpha/beta-Hydrolases"/>
    <property type="match status" value="1"/>
</dbReference>
<dbReference type="Proteomes" id="UP000292958">
    <property type="component" value="Unassembled WGS sequence"/>
</dbReference>
<dbReference type="EMBL" id="SHKW01000001">
    <property type="protein sequence ID" value="RZU40176.1"/>
    <property type="molecule type" value="Genomic_DNA"/>
</dbReference>
<accession>A0A4V2G4C0</accession>
<dbReference type="Gene3D" id="3.40.50.1820">
    <property type="entry name" value="alpha/beta hydrolase"/>
    <property type="match status" value="1"/>
</dbReference>
<proteinExistence type="predicted"/>
<dbReference type="InterPro" id="IPR029058">
    <property type="entry name" value="AB_hydrolase_fold"/>
</dbReference>
<dbReference type="OrthoDB" id="9780765at2"/>
<evidence type="ECO:0008006" key="3">
    <source>
        <dbReference type="Google" id="ProtNLM"/>
    </source>
</evidence>
<comment type="caution">
    <text evidence="1">The sequence shown here is derived from an EMBL/GenBank/DDBJ whole genome shotgun (WGS) entry which is preliminary data.</text>
</comment>
<evidence type="ECO:0000313" key="1">
    <source>
        <dbReference type="EMBL" id="RZU40176.1"/>
    </source>
</evidence>
<protein>
    <recommendedName>
        <fullName evidence="3">Alpha/beta hydrolase family protein</fullName>
    </recommendedName>
</protein>